<dbReference type="InterPro" id="IPR000390">
    <property type="entry name" value="Small_drug/metabolite_transptr"/>
</dbReference>
<dbReference type="EMBL" id="DVMJ01000077">
    <property type="protein sequence ID" value="HIU14192.1"/>
    <property type="molecule type" value="Genomic_DNA"/>
</dbReference>
<dbReference type="InterPro" id="IPR037185">
    <property type="entry name" value="EmrE-like"/>
</dbReference>
<organism evidence="14 15">
    <name type="scientific">Candidatus Fimiplasma intestinipullorum</name>
    <dbReference type="NCBI Taxonomy" id="2840825"/>
    <lineage>
        <taxon>Bacteria</taxon>
        <taxon>Bacillati</taxon>
        <taxon>Bacillota</taxon>
        <taxon>Clostridia</taxon>
        <taxon>Eubacteriales</taxon>
        <taxon>Candidatus Fimiplasma</taxon>
    </lineage>
</organism>
<evidence type="ECO:0000256" key="12">
    <source>
        <dbReference type="SAM" id="Phobius"/>
    </source>
</evidence>
<keyword evidence="9 12" id="KW-1133">Transmembrane helix</keyword>
<accession>A0A9D1HP22</accession>
<evidence type="ECO:0000256" key="9">
    <source>
        <dbReference type="ARBA" id="ARBA00022989"/>
    </source>
</evidence>
<dbReference type="PANTHER" id="PTHR30561">
    <property type="entry name" value="SMR FAMILY PROTON-DEPENDENT DRUG EFFLUX TRANSPORTER SUGE"/>
    <property type="match status" value="1"/>
</dbReference>
<feature type="transmembrane region" description="Helical" evidence="12">
    <location>
        <begin position="74"/>
        <end position="95"/>
    </location>
</feature>
<evidence type="ECO:0000256" key="6">
    <source>
        <dbReference type="ARBA" id="ARBA00022556"/>
    </source>
</evidence>
<keyword evidence="8" id="KW-0448">Lipopolysaccharide biosynthesis</keyword>
<sequence length="118" mass="13088">MKRSKMIFVLFGLYVLLSAGGLILFKLGSQDLNISVSKNLFELKISWLMLLGIVCYACSFLLWLVIVSKLNLSFAMPLSVGLVNTLVLIGSYFVLHETITITQWIGVAVIIFGLFLIA</sequence>
<evidence type="ECO:0000313" key="14">
    <source>
        <dbReference type="EMBL" id="HIU14192.1"/>
    </source>
</evidence>
<evidence type="ECO:0000256" key="7">
    <source>
        <dbReference type="ARBA" id="ARBA00022692"/>
    </source>
</evidence>
<keyword evidence="10" id="KW-0443">Lipid metabolism</keyword>
<evidence type="ECO:0000256" key="1">
    <source>
        <dbReference type="ARBA" id="ARBA00004651"/>
    </source>
</evidence>
<evidence type="ECO:0000256" key="10">
    <source>
        <dbReference type="ARBA" id="ARBA00023098"/>
    </source>
</evidence>
<feature type="transmembrane region" description="Helical" evidence="12">
    <location>
        <begin position="45"/>
        <end position="67"/>
    </location>
</feature>
<protein>
    <submittedName>
        <fullName evidence="14">EamA family transporter</fullName>
    </submittedName>
</protein>
<reference evidence="14" key="2">
    <citation type="journal article" date="2021" name="PeerJ">
        <title>Extensive microbial diversity within the chicken gut microbiome revealed by metagenomics and culture.</title>
        <authorList>
            <person name="Gilroy R."/>
            <person name="Ravi A."/>
            <person name="Getino M."/>
            <person name="Pursley I."/>
            <person name="Horton D.L."/>
            <person name="Alikhan N.F."/>
            <person name="Baker D."/>
            <person name="Gharbi K."/>
            <person name="Hall N."/>
            <person name="Watson M."/>
            <person name="Adriaenssens E.M."/>
            <person name="Foster-Nyarko E."/>
            <person name="Jarju S."/>
            <person name="Secka A."/>
            <person name="Antonio M."/>
            <person name="Oren A."/>
            <person name="Chaudhuri R.R."/>
            <person name="La Ragione R."/>
            <person name="Hildebrand F."/>
            <person name="Pallen M.J."/>
        </authorList>
    </citation>
    <scope>NUCLEOTIDE SEQUENCE</scope>
    <source>
        <strain evidence="14">CHK195-11698</strain>
    </source>
</reference>
<keyword evidence="4" id="KW-0444">Lipid biosynthesis</keyword>
<dbReference type="SUPFAM" id="SSF103481">
    <property type="entry name" value="Multidrug resistance efflux transporter EmrE"/>
    <property type="match status" value="1"/>
</dbReference>
<dbReference type="GO" id="GO:0022857">
    <property type="term" value="F:transmembrane transporter activity"/>
    <property type="evidence" value="ECO:0007669"/>
    <property type="project" value="InterPro"/>
</dbReference>
<evidence type="ECO:0000256" key="4">
    <source>
        <dbReference type="ARBA" id="ARBA00022516"/>
    </source>
</evidence>
<keyword evidence="7 12" id="KW-0812">Transmembrane</keyword>
<keyword evidence="3" id="KW-1003">Cell membrane</keyword>
<evidence type="ECO:0000259" key="13">
    <source>
        <dbReference type="Pfam" id="PF00892"/>
    </source>
</evidence>
<dbReference type="Pfam" id="PF00892">
    <property type="entry name" value="EamA"/>
    <property type="match status" value="1"/>
</dbReference>
<feature type="transmembrane region" description="Helical" evidence="12">
    <location>
        <begin position="101"/>
        <end position="117"/>
    </location>
</feature>
<evidence type="ECO:0000313" key="15">
    <source>
        <dbReference type="Proteomes" id="UP000824175"/>
    </source>
</evidence>
<evidence type="ECO:0000256" key="2">
    <source>
        <dbReference type="ARBA" id="ARBA00007362"/>
    </source>
</evidence>
<dbReference type="Gene3D" id="1.10.3730.20">
    <property type="match status" value="1"/>
</dbReference>
<feature type="transmembrane region" description="Helical" evidence="12">
    <location>
        <begin position="7"/>
        <end position="25"/>
    </location>
</feature>
<reference evidence="14" key="1">
    <citation type="submission" date="2020-10" db="EMBL/GenBank/DDBJ databases">
        <authorList>
            <person name="Gilroy R."/>
        </authorList>
    </citation>
    <scope>NUCLEOTIDE SEQUENCE</scope>
    <source>
        <strain evidence="14">CHK195-11698</strain>
    </source>
</reference>
<comment type="similarity">
    <text evidence="2">Belongs to the EamA transporter family.</text>
</comment>
<comment type="subcellular location">
    <subcellularLocation>
        <location evidence="1">Cell membrane</location>
        <topology evidence="1">Multi-pass membrane protein</topology>
    </subcellularLocation>
</comment>
<evidence type="ECO:0000256" key="8">
    <source>
        <dbReference type="ARBA" id="ARBA00022985"/>
    </source>
</evidence>
<feature type="domain" description="EamA" evidence="13">
    <location>
        <begin position="21"/>
        <end position="117"/>
    </location>
</feature>
<comment type="caution">
    <text evidence="14">The sequence shown here is derived from an EMBL/GenBank/DDBJ whole genome shotgun (WGS) entry which is preliminary data.</text>
</comment>
<dbReference type="PANTHER" id="PTHR30561:SF9">
    <property type="entry name" value="4-AMINO-4-DEOXY-L-ARABINOSE-PHOSPHOUNDECAPRENOL FLIPPASE SUBUNIT ARNF-RELATED"/>
    <property type="match status" value="1"/>
</dbReference>
<dbReference type="InterPro" id="IPR000620">
    <property type="entry name" value="EamA_dom"/>
</dbReference>
<dbReference type="GO" id="GO:0005886">
    <property type="term" value="C:plasma membrane"/>
    <property type="evidence" value="ECO:0007669"/>
    <property type="project" value="UniProtKB-SubCell"/>
</dbReference>
<dbReference type="Proteomes" id="UP000824175">
    <property type="component" value="Unassembled WGS sequence"/>
</dbReference>
<gene>
    <name evidence="14" type="ORF">IAD15_09010</name>
</gene>
<evidence type="ECO:0000256" key="5">
    <source>
        <dbReference type="ARBA" id="ARBA00022519"/>
    </source>
</evidence>
<evidence type="ECO:0000256" key="11">
    <source>
        <dbReference type="ARBA" id="ARBA00023136"/>
    </source>
</evidence>
<dbReference type="GO" id="GO:0009103">
    <property type="term" value="P:lipopolysaccharide biosynthetic process"/>
    <property type="evidence" value="ECO:0007669"/>
    <property type="project" value="UniProtKB-KW"/>
</dbReference>
<evidence type="ECO:0000256" key="3">
    <source>
        <dbReference type="ARBA" id="ARBA00022475"/>
    </source>
</evidence>
<proteinExistence type="inferred from homology"/>
<keyword evidence="5" id="KW-0997">Cell inner membrane</keyword>
<keyword evidence="11 12" id="KW-0472">Membrane</keyword>
<keyword evidence="6" id="KW-0441">Lipid A biosynthesis</keyword>
<dbReference type="AlphaFoldDB" id="A0A9D1HP22"/>
<name>A0A9D1HP22_9FIRM</name>